<protein>
    <submittedName>
        <fullName evidence="2">Uncharacterized protein</fullName>
    </submittedName>
</protein>
<dbReference type="OrthoDB" id="3297978at2"/>
<evidence type="ECO:0000313" key="2">
    <source>
        <dbReference type="EMBL" id="TDO32182.1"/>
    </source>
</evidence>
<evidence type="ECO:0000313" key="3">
    <source>
        <dbReference type="Proteomes" id="UP000294901"/>
    </source>
</evidence>
<name>A0A4R6J9L9_9ACTN</name>
<organism evidence="2 3">
    <name type="scientific">Paractinoplanes brasiliensis</name>
    <dbReference type="NCBI Taxonomy" id="52695"/>
    <lineage>
        <taxon>Bacteria</taxon>
        <taxon>Bacillati</taxon>
        <taxon>Actinomycetota</taxon>
        <taxon>Actinomycetes</taxon>
        <taxon>Micromonosporales</taxon>
        <taxon>Micromonosporaceae</taxon>
        <taxon>Paractinoplanes</taxon>
    </lineage>
</organism>
<reference evidence="2 3" key="1">
    <citation type="submission" date="2019-03" db="EMBL/GenBank/DDBJ databases">
        <title>Sequencing the genomes of 1000 actinobacteria strains.</title>
        <authorList>
            <person name="Klenk H.-P."/>
        </authorList>
    </citation>
    <scope>NUCLEOTIDE SEQUENCE [LARGE SCALE GENOMIC DNA]</scope>
    <source>
        <strain evidence="2 3">DSM 43805</strain>
    </source>
</reference>
<dbReference type="Proteomes" id="UP000294901">
    <property type="component" value="Unassembled WGS sequence"/>
</dbReference>
<dbReference type="AlphaFoldDB" id="A0A4R6J9L9"/>
<comment type="caution">
    <text evidence="2">The sequence shown here is derived from an EMBL/GenBank/DDBJ whole genome shotgun (WGS) entry which is preliminary data.</text>
</comment>
<dbReference type="EMBL" id="SNWR01000002">
    <property type="protein sequence ID" value="TDO32182.1"/>
    <property type="molecule type" value="Genomic_DNA"/>
</dbReference>
<accession>A0A4R6J9L9</accession>
<sequence>MDDEIRAYDTGRTDGIAGRRDNVKAGDPDTGADYRMGFLDGRIEVFHLLAAVRRIQDEATD</sequence>
<evidence type="ECO:0000256" key="1">
    <source>
        <dbReference type="SAM" id="MobiDB-lite"/>
    </source>
</evidence>
<dbReference type="RefSeq" id="WP_133878181.1">
    <property type="nucleotide sequence ID" value="NZ_BOMD01000044.1"/>
</dbReference>
<feature type="region of interest" description="Disordered" evidence="1">
    <location>
        <begin position="1"/>
        <end position="27"/>
    </location>
</feature>
<proteinExistence type="predicted"/>
<gene>
    <name evidence="2" type="ORF">C8E87_7630</name>
</gene>
<keyword evidence="3" id="KW-1185">Reference proteome</keyword>